<keyword evidence="6" id="KW-0514">Muscle protein</keyword>
<protein>
    <recommendedName>
        <fullName evidence="3">Troponin T, fast skeletal muscle</fullName>
    </recommendedName>
</protein>
<evidence type="ECO:0000313" key="8">
    <source>
        <dbReference type="Ensembl" id="ENSECAP00000029123.3"/>
    </source>
</evidence>
<feature type="compositionally biased region" description="Basic and acidic residues" evidence="7">
    <location>
        <begin position="162"/>
        <end position="204"/>
    </location>
</feature>
<dbReference type="FunFam" id="1.20.5.350:FF:000001">
    <property type="entry name" value="Troponin T, fast skeletal muscle"/>
    <property type="match status" value="1"/>
</dbReference>
<organism evidence="8 9">
    <name type="scientific">Equus caballus</name>
    <name type="common">Horse</name>
    <dbReference type="NCBI Taxonomy" id="9796"/>
    <lineage>
        <taxon>Eukaryota</taxon>
        <taxon>Metazoa</taxon>
        <taxon>Chordata</taxon>
        <taxon>Craniata</taxon>
        <taxon>Vertebrata</taxon>
        <taxon>Euteleostomi</taxon>
        <taxon>Mammalia</taxon>
        <taxon>Eutheria</taxon>
        <taxon>Laurasiatheria</taxon>
        <taxon>Perissodactyla</taxon>
        <taxon>Equidae</taxon>
        <taxon>Equus</taxon>
    </lineage>
</organism>
<dbReference type="PANTHER" id="PTHR11521">
    <property type="entry name" value="TROPONIN T"/>
    <property type="match status" value="1"/>
</dbReference>
<dbReference type="InterPro" id="IPR001978">
    <property type="entry name" value="Troponin"/>
</dbReference>
<evidence type="ECO:0000313" key="10">
    <source>
        <dbReference type="VGNC" id="VGNC:59302"/>
    </source>
</evidence>
<sequence>MLGCTGSRRPGNREPGGTLEGLQGHQVTLEPALKPSDRQTGGGGFEAAPPTPPLASCLGGFAAWPPLLQLSACPSPSALPGLAAPPDTAEEEREEEEEEKPRPRLTAPKIPEGEKVDFDDIQKKRQNKDLMELQALIDSHFEARKKEEEELVALKERIEKRRAERAEQQRIRAEKERERQNRLAEEKARREEEEAKRRAEDDLKKKKALSSMGANYSSYLAKADQKRGKKQTAREMKKKVLAERRKPLNIDHLSDEKLRDKAKELWDTLYKLETDKFEYGEKLKRQKYDVSADPTARGLLGRPPPQVPLTGPQRIPCGLSPWILGRGHSPAGTTVEAILRAGLCP</sequence>
<dbReference type="Ensembl" id="ENSECAT00000037858.3">
    <property type="protein sequence ID" value="ENSECAP00000029123.3"/>
    <property type="gene ID" value="ENSECAG00000023971.4"/>
</dbReference>
<feature type="compositionally biased region" description="Low complexity" evidence="7">
    <location>
        <begin position="65"/>
        <end position="86"/>
    </location>
</feature>
<evidence type="ECO:0000256" key="1">
    <source>
        <dbReference type="ARBA" id="ARBA00003363"/>
    </source>
</evidence>
<dbReference type="VGNC" id="VGNC:59302">
    <property type="gene designation" value="TNNT3"/>
</dbReference>
<reference evidence="8" key="2">
    <citation type="submission" date="2025-08" db="UniProtKB">
        <authorList>
            <consortium name="Ensembl"/>
        </authorList>
    </citation>
    <scope>IDENTIFICATION</scope>
    <source>
        <strain evidence="8">Thoroughbred</strain>
    </source>
</reference>
<feature type="region of interest" description="Disordered" evidence="7">
    <location>
        <begin position="162"/>
        <end position="209"/>
    </location>
</feature>
<dbReference type="Bgee" id="ENSECAG00000023971">
    <property type="expression patterns" value="Expressed in muscle tissue and 15 other cell types or tissues"/>
</dbReference>
<gene>
    <name evidence="10" type="primary">TNNT3</name>
</gene>
<evidence type="ECO:0000313" key="9">
    <source>
        <dbReference type="Proteomes" id="UP000002281"/>
    </source>
</evidence>
<evidence type="ECO:0000256" key="4">
    <source>
        <dbReference type="ARBA" id="ARBA00022553"/>
    </source>
</evidence>
<dbReference type="SUPFAM" id="SSF90250">
    <property type="entry name" value="Troponin coil-coiled subunits"/>
    <property type="match status" value="1"/>
</dbReference>
<dbReference type="Pfam" id="PF00992">
    <property type="entry name" value="Troponin"/>
    <property type="match status" value="1"/>
</dbReference>
<keyword evidence="9" id="KW-1185">Reference proteome</keyword>
<feature type="compositionally biased region" description="Basic and acidic residues" evidence="7">
    <location>
        <begin position="111"/>
        <end position="121"/>
    </location>
</feature>
<evidence type="ECO:0000256" key="7">
    <source>
        <dbReference type="SAM" id="MobiDB-lite"/>
    </source>
</evidence>
<reference evidence="8 9" key="1">
    <citation type="journal article" date="2009" name="Science">
        <title>Genome sequence, comparative analysis, and population genetics of the domestic horse.</title>
        <authorList>
            <consortium name="Broad Institute Genome Sequencing Platform"/>
            <consortium name="Broad Institute Whole Genome Assembly Team"/>
            <person name="Wade C.M."/>
            <person name="Giulotto E."/>
            <person name="Sigurdsson S."/>
            <person name="Zoli M."/>
            <person name="Gnerre S."/>
            <person name="Imsland F."/>
            <person name="Lear T.L."/>
            <person name="Adelson D.L."/>
            <person name="Bailey E."/>
            <person name="Bellone R.R."/>
            <person name="Bloecker H."/>
            <person name="Distl O."/>
            <person name="Edgar R.C."/>
            <person name="Garber M."/>
            <person name="Leeb T."/>
            <person name="Mauceli E."/>
            <person name="MacLeod J.N."/>
            <person name="Penedo M.C.T."/>
            <person name="Raison J.M."/>
            <person name="Sharpe T."/>
            <person name="Vogel J."/>
            <person name="Andersson L."/>
            <person name="Antczak D.F."/>
            <person name="Biagi T."/>
            <person name="Binns M.M."/>
            <person name="Chowdhary B.P."/>
            <person name="Coleman S.J."/>
            <person name="Della Valle G."/>
            <person name="Fryc S."/>
            <person name="Guerin G."/>
            <person name="Hasegawa T."/>
            <person name="Hill E.W."/>
            <person name="Jurka J."/>
            <person name="Kiialainen A."/>
            <person name="Lindgren G."/>
            <person name="Liu J."/>
            <person name="Magnani E."/>
            <person name="Mickelson J.R."/>
            <person name="Murray J."/>
            <person name="Nergadze S.G."/>
            <person name="Onofrio R."/>
            <person name="Pedroni S."/>
            <person name="Piras M.F."/>
            <person name="Raudsepp T."/>
            <person name="Rocchi M."/>
            <person name="Roeed K.H."/>
            <person name="Ryder O.A."/>
            <person name="Searle S."/>
            <person name="Skow L."/>
            <person name="Swinburne J.E."/>
            <person name="Syvaenen A.C."/>
            <person name="Tozaki T."/>
            <person name="Valberg S.J."/>
            <person name="Vaudin M."/>
            <person name="White J.R."/>
            <person name="Zody M.C."/>
            <person name="Lander E.S."/>
            <person name="Lindblad-Toh K."/>
        </authorList>
    </citation>
    <scope>NUCLEOTIDE SEQUENCE [LARGE SCALE GENOMIC DNA]</scope>
    <source>
        <strain evidence="8 9">Thoroughbred</strain>
    </source>
</reference>
<feature type="compositionally biased region" description="Acidic residues" evidence="7">
    <location>
        <begin position="88"/>
        <end position="98"/>
    </location>
</feature>
<accession>A0A3Q2H6Q4</accession>
<dbReference type="Proteomes" id="UP000002281">
    <property type="component" value="Chromosome 12"/>
</dbReference>
<feature type="region of interest" description="Disordered" evidence="7">
    <location>
        <begin position="1"/>
        <end position="121"/>
    </location>
</feature>
<evidence type="ECO:0000256" key="5">
    <source>
        <dbReference type="ARBA" id="ARBA00022990"/>
    </source>
</evidence>
<dbReference type="GO" id="GO:0005861">
    <property type="term" value="C:troponin complex"/>
    <property type="evidence" value="ECO:0007669"/>
    <property type="project" value="InterPro"/>
</dbReference>
<evidence type="ECO:0000256" key="6">
    <source>
        <dbReference type="ARBA" id="ARBA00023179"/>
    </source>
</evidence>
<dbReference type="PANTHER" id="PTHR11521:SF4">
    <property type="entry name" value="TROPONIN T, FAST SKELETAL MUSCLE"/>
    <property type="match status" value="1"/>
</dbReference>
<dbReference type="AlphaFoldDB" id="A0A3Q2H6Q4"/>
<comment type="function">
    <text evidence="1">Troponin T is the tropomyosin-binding subunit of troponin, the thin filament regulatory complex which confers calcium-sensitivity to striated muscle actomyosin ATPase activity.</text>
</comment>
<keyword evidence="4" id="KW-0597">Phosphoprotein</keyword>
<evidence type="ECO:0000256" key="2">
    <source>
        <dbReference type="ARBA" id="ARBA00008330"/>
    </source>
</evidence>
<name>A0A3Q2H6Q4_HORSE</name>
<dbReference type="InterPro" id="IPR027707">
    <property type="entry name" value="TNNT"/>
</dbReference>
<keyword evidence="5" id="KW-0007">Acetylation</keyword>
<comment type="similarity">
    <text evidence="2">Belongs to the troponin T family.</text>
</comment>
<reference evidence="8" key="3">
    <citation type="submission" date="2025-09" db="UniProtKB">
        <authorList>
            <consortium name="Ensembl"/>
        </authorList>
    </citation>
    <scope>IDENTIFICATION</scope>
    <source>
        <strain evidence="8">Thoroughbred</strain>
    </source>
</reference>
<dbReference type="GeneTree" id="ENSGT00940000158477"/>
<proteinExistence type="inferred from homology"/>
<evidence type="ECO:0000256" key="3">
    <source>
        <dbReference type="ARBA" id="ARBA00014961"/>
    </source>
</evidence>
<dbReference type="InterPro" id="IPR038077">
    <property type="entry name" value="Troponin_sf"/>
</dbReference>
<dbReference type="GO" id="GO:0006937">
    <property type="term" value="P:regulation of muscle contraction"/>
    <property type="evidence" value="ECO:0007669"/>
    <property type="project" value="InterPro"/>
</dbReference>
<dbReference type="Gene3D" id="1.20.5.350">
    <property type="match status" value="1"/>
</dbReference>